<dbReference type="SUPFAM" id="SSF47203">
    <property type="entry name" value="Acyl-CoA dehydrogenase C-terminal domain-like"/>
    <property type="match status" value="1"/>
</dbReference>
<keyword evidence="4 10" id="KW-0285">Flavoprotein</keyword>
<comment type="similarity">
    <text evidence="3 10">Belongs to the acyl-CoA dehydrogenase family.</text>
</comment>
<dbReference type="EMBL" id="JAQNDO010000001">
    <property type="protein sequence ID" value="MDC0742915.1"/>
    <property type="molecule type" value="Genomic_DNA"/>
</dbReference>
<dbReference type="Pfam" id="PF02770">
    <property type="entry name" value="Acyl-CoA_dh_M"/>
    <property type="match status" value="1"/>
</dbReference>
<evidence type="ECO:0000259" key="13">
    <source>
        <dbReference type="Pfam" id="PF02771"/>
    </source>
</evidence>
<dbReference type="RefSeq" id="WP_271918283.1">
    <property type="nucleotide sequence ID" value="NZ_JAQNDO010000001.1"/>
</dbReference>
<evidence type="ECO:0000256" key="1">
    <source>
        <dbReference type="ARBA" id="ARBA00001974"/>
    </source>
</evidence>
<comment type="function">
    <text evidence="7">Catalyzes the dehydrogenation at the alpha-beta position of ACP-bound acyl chains. This results in the introduction of a double bond in the lipidic chain, which is further transferred to the epsilon-amino group of lysine residue in the mycobactin core by MbtK.</text>
</comment>
<evidence type="ECO:0000259" key="12">
    <source>
        <dbReference type="Pfam" id="PF02770"/>
    </source>
</evidence>
<protein>
    <recommendedName>
        <fullName evidence="8">Acyl-[acyl-carrier-protein] dehydrogenase MbtN</fullName>
    </recommendedName>
    <alternativeName>
        <fullName evidence="9">Mycobactin synthase protein N</fullName>
    </alternativeName>
</protein>
<sequence>MERNLFREEHELFRTSFRRFIDREVKPHQERWMEQGSVDREAWRKAGEGGFLCPSLDPAYGGAGGDFLHSVIVIEEMARAYDAGFAMSLHSDVVVPYIETFGTEEQKQRWLPGCASGEIVTAIAMTEPGTGSDLAGLATTAVRDGDHYVLNGAKTFISNGILCDICIVAAKTDSNPENAHRGISLFVVEAGTPGFVKGKKLRKMGLPSQDTSELSFEDCRVPVKNLLGEEGGGFVMLMKKLQQERLVVAIGCQAGAERILEDTVAYCKERKAFGKPIAKFQNTQFKLAECATKVEVGRTFLDRLIAEHVAGKYLVKECSMAKLWQSEMLGEVVDECLQFFGGYGYMLEYPVTRAYMDARVQRIFAGTNEIMKVIIAKQMGL</sequence>
<dbReference type="InterPro" id="IPR050741">
    <property type="entry name" value="Acyl-CoA_dehydrogenase"/>
</dbReference>
<evidence type="ECO:0000256" key="9">
    <source>
        <dbReference type="ARBA" id="ARBA00042660"/>
    </source>
</evidence>
<evidence type="ECO:0000256" key="4">
    <source>
        <dbReference type="ARBA" id="ARBA00022630"/>
    </source>
</evidence>
<dbReference type="PANTHER" id="PTHR48083:SF20">
    <property type="entry name" value="LONG-CHAIN SPECIFIC ACYL-COA DEHYDROGENASE, MITOCHONDRIAL"/>
    <property type="match status" value="1"/>
</dbReference>
<name>A0ABT5EQ66_9BACT</name>
<gene>
    <name evidence="14" type="ORF">POL67_16310</name>
</gene>
<keyword evidence="6 10" id="KW-0560">Oxidoreductase</keyword>
<evidence type="ECO:0000313" key="14">
    <source>
        <dbReference type="EMBL" id="MDC0742915.1"/>
    </source>
</evidence>
<comment type="caution">
    <text evidence="14">The sequence shown here is derived from an EMBL/GenBank/DDBJ whole genome shotgun (WGS) entry which is preliminary data.</text>
</comment>
<keyword evidence="5 10" id="KW-0274">FAD</keyword>
<dbReference type="InterPro" id="IPR006091">
    <property type="entry name" value="Acyl-CoA_Oxase/DH_mid-dom"/>
</dbReference>
<dbReference type="InterPro" id="IPR009075">
    <property type="entry name" value="AcylCo_DH/oxidase_C"/>
</dbReference>
<dbReference type="InterPro" id="IPR013786">
    <property type="entry name" value="AcylCoA_DH/ox_N"/>
</dbReference>
<reference evidence="14 15" key="1">
    <citation type="submission" date="2022-11" db="EMBL/GenBank/DDBJ databases">
        <title>Minimal conservation of predation-associated metabolite biosynthetic gene clusters underscores biosynthetic potential of Myxococcota including descriptions for ten novel species: Archangium lansinium sp. nov., Myxococcus landrumus sp. nov., Nannocystis bai.</title>
        <authorList>
            <person name="Ahearne A."/>
            <person name="Stevens C."/>
            <person name="Dowd S."/>
        </authorList>
    </citation>
    <scope>NUCLEOTIDE SEQUENCE [LARGE SCALE GENOMIC DNA]</scope>
    <source>
        <strain evidence="14 15">RJM3</strain>
    </source>
</reference>
<accession>A0ABT5EQ66</accession>
<keyword evidence="15" id="KW-1185">Reference proteome</keyword>
<dbReference type="InterPro" id="IPR037069">
    <property type="entry name" value="AcylCoA_DH/ox_N_sf"/>
</dbReference>
<feature type="domain" description="Acyl-CoA dehydrogenase/oxidase N-terminal" evidence="13">
    <location>
        <begin position="8"/>
        <end position="118"/>
    </location>
</feature>
<feature type="domain" description="Acyl-CoA dehydrogenase/oxidase C-terminal" evidence="11">
    <location>
        <begin position="231"/>
        <end position="379"/>
    </location>
</feature>
<dbReference type="Proteomes" id="UP001221411">
    <property type="component" value="Unassembled WGS sequence"/>
</dbReference>
<evidence type="ECO:0000256" key="3">
    <source>
        <dbReference type="ARBA" id="ARBA00009347"/>
    </source>
</evidence>
<evidence type="ECO:0000256" key="7">
    <source>
        <dbReference type="ARBA" id="ARBA00037085"/>
    </source>
</evidence>
<dbReference type="InterPro" id="IPR046373">
    <property type="entry name" value="Acyl-CoA_Oxase/DH_mid-dom_sf"/>
</dbReference>
<evidence type="ECO:0000256" key="6">
    <source>
        <dbReference type="ARBA" id="ARBA00023002"/>
    </source>
</evidence>
<dbReference type="InterPro" id="IPR009100">
    <property type="entry name" value="AcylCoA_DH/oxidase_NM_dom_sf"/>
</dbReference>
<evidence type="ECO:0000259" key="11">
    <source>
        <dbReference type="Pfam" id="PF00441"/>
    </source>
</evidence>
<dbReference type="PROSITE" id="PS00073">
    <property type="entry name" value="ACYL_COA_DH_2"/>
    <property type="match status" value="1"/>
</dbReference>
<evidence type="ECO:0000256" key="5">
    <source>
        <dbReference type="ARBA" id="ARBA00022827"/>
    </source>
</evidence>
<organism evidence="14 15">
    <name type="scientific">Polyangium mundeleinium</name>
    <dbReference type="NCBI Taxonomy" id="2995306"/>
    <lineage>
        <taxon>Bacteria</taxon>
        <taxon>Pseudomonadati</taxon>
        <taxon>Myxococcota</taxon>
        <taxon>Polyangia</taxon>
        <taxon>Polyangiales</taxon>
        <taxon>Polyangiaceae</taxon>
        <taxon>Polyangium</taxon>
    </lineage>
</organism>
<evidence type="ECO:0000256" key="10">
    <source>
        <dbReference type="RuleBase" id="RU362125"/>
    </source>
</evidence>
<feature type="domain" description="Acyl-CoA oxidase/dehydrogenase middle" evidence="12">
    <location>
        <begin position="122"/>
        <end position="219"/>
    </location>
</feature>
<evidence type="ECO:0000256" key="8">
    <source>
        <dbReference type="ARBA" id="ARBA00040394"/>
    </source>
</evidence>
<dbReference type="InterPro" id="IPR006089">
    <property type="entry name" value="Acyl-CoA_DH_CS"/>
</dbReference>
<dbReference type="SUPFAM" id="SSF56645">
    <property type="entry name" value="Acyl-CoA dehydrogenase NM domain-like"/>
    <property type="match status" value="1"/>
</dbReference>
<evidence type="ECO:0000256" key="2">
    <source>
        <dbReference type="ARBA" id="ARBA00005102"/>
    </source>
</evidence>
<dbReference type="Gene3D" id="1.10.540.10">
    <property type="entry name" value="Acyl-CoA dehydrogenase/oxidase, N-terminal domain"/>
    <property type="match status" value="1"/>
</dbReference>
<dbReference type="Pfam" id="PF02771">
    <property type="entry name" value="Acyl-CoA_dh_N"/>
    <property type="match status" value="1"/>
</dbReference>
<dbReference type="InterPro" id="IPR036250">
    <property type="entry name" value="AcylCo_DH-like_C"/>
</dbReference>
<dbReference type="Pfam" id="PF00441">
    <property type="entry name" value="Acyl-CoA_dh_1"/>
    <property type="match status" value="1"/>
</dbReference>
<dbReference type="Gene3D" id="1.20.140.10">
    <property type="entry name" value="Butyryl-CoA Dehydrogenase, subunit A, domain 3"/>
    <property type="match status" value="1"/>
</dbReference>
<dbReference type="PANTHER" id="PTHR48083">
    <property type="entry name" value="MEDIUM-CHAIN SPECIFIC ACYL-COA DEHYDROGENASE, MITOCHONDRIAL-RELATED"/>
    <property type="match status" value="1"/>
</dbReference>
<comment type="cofactor">
    <cofactor evidence="1 10">
        <name>FAD</name>
        <dbReference type="ChEBI" id="CHEBI:57692"/>
    </cofactor>
</comment>
<proteinExistence type="inferred from homology"/>
<comment type="pathway">
    <text evidence="2">Siderophore biosynthesis; mycobactin biosynthesis.</text>
</comment>
<dbReference type="Gene3D" id="2.40.110.10">
    <property type="entry name" value="Butyryl-CoA Dehydrogenase, subunit A, domain 2"/>
    <property type="match status" value="1"/>
</dbReference>
<evidence type="ECO:0000313" key="15">
    <source>
        <dbReference type="Proteomes" id="UP001221411"/>
    </source>
</evidence>